<evidence type="ECO:0000313" key="4">
    <source>
        <dbReference type="Proteomes" id="UP000277580"/>
    </source>
</evidence>
<feature type="compositionally biased region" description="Basic and acidic residues" evidence="1">
    <location>
        <begin position="1"/>
        <end position="40"/>
    </location>
</feature>
<feature type="region of interest" description="Disordered" evidence="1">
    <location>
        <begin position="1"/>
        <end position="54"/>
    </location>
</feature>
<dbReference type="InParanoid" id="A0A3N4L6W8"/>
<sequence length="78" mass="9340">MLPYPRTDRSPQDSRGHLKIHQLNEQERSRERKESTGDGRSRKKKDPSRRLTRKNPMSIINISFFFSFSVTSVMRLRY</sequence>
<evidence type="ECO:0000313" key="3">
    <source>
        <dbReference type="EMBL" id="RPB17229.1"/>
    </source>
</evidence>
<feature type="transmembrane region" description="Helical" evidence="2">
    <location>
        <begin position="58"/>
        <end position="76"/>
    </location>
</feature>
<evidence type="ECO:0000256" key="2">
    <source>
        <dbReference type="SAM" id="Phobius"/>
    </source>
</evidence>
<dbReference type="AlphaFoldDB" id="A0A3N4L6W8"/>
<organism evidence="3 4">
    <name type="scientific">Morchella conica CCBAS932</name>
    <dbReference type="NCBI Taxonomy" id="1392247"/>
    <lineage>
        <taxon>Eukaryota</taxon>
        <taxon>Fungi</taxon>
        <taxon>Dikarya</taxon>
        <taxon>Ascomycota</taxon>
        <taxon>Pezizomycotina</taxon>
        <taxon>Pezizomycetes</taxon>
        <taxon>Pezizales</taxon>
        <taxon>Morchellaceae</taxon>
        <taxon>Morchella</taxon>
    </lineage>
</organism>
<reference evidence="3 4" key="1">
    <citation type="journal article" date="2018" name="Nat. Ecol. Evol.">
        <title>Pezizomycetes genomes reveal the molecular basis of ectomycorrhizal truffle lifestyle.</title>
        <authorList>
            <person name="Murat C."/>
            <person name="Payen T."/>
            <person name="Noel B."/>
            <person name="Kuo A."/>
            <person name="Morin E."/>
            <person name="Chen J."/>
            <person name="Kohler A."/>
            <person name="Krizsan K."/>
            <person name="Balestrini R."/>
            <person name="Da Silva C."/>
            <person name="Montanini B."/>
            <person name="Hainaut M."/>
            <person name="Levati E."/>
            <person name="Barry K.W."/>
            <person name="Belfiori B."/>
            <person name="Cichocki N."/>
            <person name="Clum A."/>
            <person name="Dockter R.B."/>
            <person name="Fauchery L."/>
            <person name="Guy J."/>
            <person name="Iotti M."/>
            <person name="Le Tacon F."/>
            <person name="Lindquist E.A."/>
            <person name="Lipzen A."/>
            <person name="Malagnac F."/>
            <person name="Mello A."/>
            <person name="Molinier V."/>
            <person name="Miyauchi S."/>
            <person name="Poulain J."/>
            <person name="Riccioni C."/>
            <person name="Rubini A."/>
            <person name="Sitrit Y."/>
            <person name="Splivallo R."/>
            <person name="Traeger S."/>
            <person name="Wang M."/>
            <person name="Zifcakova L."/>
            <person name="Wipf D."/>
            <person name="Zambonelli A."/>
            <person name="Paolocci F."/>
            <person name="Nowrousian M."/>
            <person name="Ottonello S."/>
            <person name="Baldrian P."/>
            <person name="Spatafora J.W."/>
            <person name="Henrissat B."/>
            <person name="Nagy L.G."/>
            <person name="Aury J.M."/>
            <person name="Wincker P."/>
            <person name="Grigoriev I.V."/>
            <person name="Bonfante P."/>
            <person name="Martin F.M."/>
        </authorList>
    </citation>
    <scope>NUCLEOTIDE SEQUENCE [LARGE SCALE GENOMIC DNA]</scope>
    <source>
        <strain evidence="3 4">CCBAS932</strain>
    </source>
</reference>
<keyword evidence="2" id="KW-1133">Transmembrane helix</keyword>
<name>A0A3N4L6W8_9PEZI</name>
<dbReference type="EMBL" id="ML119106">
    <property type="protein sequence ID" value="RPB17229.1"/>
    <property type="molecule type" value="Genomic_DNA"/>
</dbReference>
<keyword evidence="4" id="KW-1185">Reference proteome</keyword>
<proteinExistence type="predicted"/>
<keyword evidence="2" id="KW-0472">Membrane</keyword>
<gene>
    <name evidence="3" type="ORF">P167DRAFT_122123</name>
</gene>
<accession>A0A3N4L6W8</accession>
<keyword evidence="2" id="KW-0812">Transmembrane</keyword>
<dbReference type="Proteomes" id="UP000277580">
    <property type="component" value="Unassembled WGS sequence"/>
</dbReference>
<feature type="compositionally biased region" description="Basic residues" evidence="1">
    <location>
        <begin position="41"/>
        <end position="53"/>
    </location>
</feature>
<evidence type="ECO:0000256" key="1">
    <source>
        <dbReference type="SAM" id="MobiDB-lite"/>
    </source>
</evidence>
<protein>
    <submittedName>
        <fullName evidence="3">Uncharacterized protein</fullName>
    </submittedName>
</protein>